<dbReference type="Gene3D" id="3.30.70.1950">
    <property type="match status" value="1"/>
</dbReference>
<dbReference type="EMBL" id="FQVI01000018">
    <property type="protein sequence ID" value="SHF24698.1"/>
    <property type="molecule type" value="Genomic_DNA"/>
</dbReference>
<keyword evidence="3" id="KW-1185">Reference proteome</keyword>
<name>A0A1M5A345_9CLOT</name>
<dbReference type="PANTHER" id="PTHR39161">
    <property type="entry name" value="ADAPTER PROTEIN MECA"/>
    <property type="match status" value="1"/>
</dbReference>
<dbReference type="STRING" id="1122155.SAMN02745158_03007"/>
<dbReference type="RefSeq" id="WP_072853198.1">
    <property type="nucleotide sequence ID" value="NZ_FQVI01000018.1"/>
</dbReference>
<comment type="similarity">
    <text evidence="1">Belongs to the MecA family.</text>
</comment>
<dbReference type="InterPro" id="IPR008681">
    <property type="entry name" value="Neg-reg_MecA"/>
</dbReference>
<dbReference type="OrthoDB" id="2085234at2"/>
<gene>
    <name evidence="2" type="ORF">SAMN02745158_03007</name>
</gene>
<dbReference type="Pfam" id="PF05389">
    <property type="entry name" value="MecA"/>
    <property type="match status" value="1"/>
</dbReference>
<evidence type="ECO:0000313" key="2">
    <source>
        <dbReference type="EMBL" id="SHF24698.1"/>
    </source>
</evidence>
<dbReference type="InterPro" id="IPR038471">
    <property type="entry name" value="MecA_C_sf"/>
</dbReference>
<reference evidence="2 3" key="1">
    <citation type="submission" date="2016-11" db="EMBL/GenBank/DDBJ databases">
        <authorList>
            <person name="Jaros S."/>
            <person name="Januszkiewicz K."/>
            <person name="Wedrychowicz H."/>
        </authorList>
    </citation>
    <scope>NUCLEOTIDE SEQUENCE [LARGE SCALE GENOMIC DNA]</scope>
    <source>
        <strain evidence="2 3">DSM 17459</strain>
    </source>
</reference>
<evidence type="ECO:0000313" key="3">
    <source>
        <dbReference type="Proteomes" id="UP000184245"/>
    </source>
</evidence>
<accession>A0A1M5A345</accession>
<organism evidence="2 3">
    <name type="scientific">Lactonifactor longoviformis DSM 17459</name>
    <dbReference type="NCBI Taxonomy" id="1122155"/>
    <lineage>
        <taxon>Bacteria</taxon>
        <taxon>Bacillati</taxon>
        <taxon>Bacillota</taxon>
        <taxon>Clostridia</taxon>
        <taxon>Eubacteriales</taxon>
        <taxon>Clostridiaceae</taxon>
        <taxon>Lactonifactor</taxon>
    </lineage>
</organism>
<dbReference type="AlphaFoldDB" id="A0A1M5A345"/>
<dbReference type="Proteomes" id="UP000184245">
    <property type="component" value="Unassembled WGS sequence"/>
</dbReference>
<protein>
    <submittedName>
        <fullName evidence="2">Negative regulator of genetic competence, sporulation and motility</fullName>
    </submittedName>
</protein>
<evidence type="ECO:0000256" key="1">
    <source>
        <dbReference type="ARBA" id="ARBA00005397"/>
    </source>
</evidence>
<sequence length="193" mass="22377">MKVEKINDSQFLWSLDKNDFVENQLKLQDFLLGTTKVQTLFQRALEMAEEDFQFQVEGYLLYCQLTEMSEEKVSFAITKKKQLAENQQLPENIIEPGQDLFLLYRFESLDDVIQASRILNGRVQVVNSLYQVDNQYYILAEPDTDNEQQMNTCGIVWTEFAPLKAISPAQKAYMEEHHACIIAEHAIETLANL</sequence>
<proteinExistence type="inferred from homology"/>
<dbReference type="PANTHER" id="PTHR39161:SF1">
    <property type="entry name" value="ADAPTER PROTEIN MECA 1"/>
    <property type="match status" value="1"/>
</dbReference>